<feature type="transmembrane region" description="Helical" evidence="1">
    <location>
        <begin position="449"/>
        <end position="472"/>
    </location>
</feature>
<protein>
    <submittedName>
        <fullName evidence="2">Lgals3bpb protein</fullName>
    </submittedName>
</protein>
<comment type="caution">
    <text evidence="2">The sequence shown here is derived from an EMBL/GenBank/DDBJ whole genome shotgun (WGS) entry which is preliminary data.</text>
</comment>
<feature type="transmembrane region" description="Helical" evidence="1">
    <location>
        <begin position="558"/>
        <end position="577"/>
    </location>
</feature>
<feature type="transmembrane region" description="Helical" evidence="1">
    <location>
        <begin position="589"/>
        <end position="611"/>
    </location>
</feature>
<accession>A0A812R0E3</accession>
<keyword evidence="1" id="KW-0472">Membrane</keyword>
<feature type="transmembrane region" description="Helical" evidence="1">
    <location>
        <begin position="160"/>
        <end position="182"/>
    </location>
</feature>
<sequence length="819" mass="89545">MCPSGWARPHLQGPCRQCTETGLEATRRLILASLADVLSKAVINFVVASMAASAAARGSSKLHTIMIRIATQWLAACSVIAVFQLDQIAVPFPWQAAGAESQGSTSLAWPVEVTLAMAQLFGVLSLAPPLVSVKMGAECLAQELSDHPSAARIALGLYNIVLPLLVVVGAVVVCWLAVNILVPLASRLGYSFNEAGKKRLARGKLLARLREAVEDTLDQAGLSSLSWADIEMSGALQIRPGLEEDVAQPDTFLRQSVVASRSLMIRACAVRAQGDLATDEALSKDFGLAPLDEEALSQMDLGPYLRRDFAQEAANLTELLDKVLAACLPGPPHVQAQLLAEAPVLDVHLPILQIQPPTSEFDLDPEIDEAMDSLEFGLFSQHPRFCELVYQSVPVMWIALVSLWPGLLSNFLAMLWCVPISEDGEVVSRLFPNPDVECWTDAHFPSAGLAIAGLVVWCLGLPLALAALLFRLDRQAPDSTRRFGYFIQGLEPDYWWWDILVKRTDVGLMMLVTYTSIVQEPASKLLLFPLLSGVQGILAAWVKPYANDQAQVLDTLEVILTAVRFCLFSLIAALLVLHPSVENTTRSAYFLLFGLFLTCAFFFVHMIAQLLRSASASKASQTSAGMKKLLGSAKRLVLRTALPLFQEDESEKLRLTWSFASDEVEAMAPHVNNVSDTNAARKCSSKARAAVRRAWASILRMGPAFQHAILMKAQEEFTTLWLQQLGQTDFRGLAVLCALATAHKELPGILAKRRIGVLWMQQVDALIPVSPCHCGPEDLSRCIWRLGQMPAEDAVQLIRHVMNLFAQHRPEDSNSGVEI</sequence>
<gene>
    <name evidence="2" type="primary">lgals3bpb</name>
    <name evidence="2" type="ORF">SNAT2548_LOCUS22442</name>
</gene>
<dbReference type="Proteomes" id="UP000604046">
    <property type="component" value="Unassembled WGS sequence"/>
</dbReference>
<evidence type="ECO:0000313" key="2">
    <source>
        <dbReference type="EMBL" id="CAE7412674.1"/>
    </source>
</evidence>
<keyword evidence="3" id="KW-1185">Reference proteome</keyword>
<dbReference type="PANTHER" id="PTHR11319:SF35">
    <property type="entry name" value="OUTER MEMBRANE PROTEIN PMPC-RELATED"/>
    <property type="match status" value="1"/>
</dbReference>
<dbReference type="PANTHER" id="PTHR11319">
    <property type="entry name" value="G PROTEIN-COUPLED RECEPTOR-RELATED"/>
    <property type="match status" value="1"/>
</dbReference>
<name>A0A812R0E3_9DINO</name>
<proteinExistence type="predicted"/>
<reference evidence="2" key="1">
    <citation type="submission" date="2021-02" db="EMBL/GenBank/DDBJ databases">
        <authorList>
            <person name="Dougan E. K."/>
            <person name="Rhodes N."/>
            <person name="Thang M."/>
            <person name="Chan C."/>
        </authorList>
    </citation>
    <scope>NUCLEOTIDE SEQUENCE</scope>
</reference>
<organism evidence="2 3">
    <name type="scientific">Symbiodinium natans</name>
    <dbReference type="NCBI Taxonomy" id="878477"/>
    <lineage>
        <taxon>Eukaryota</taxon>
        <taxon>Sar</taxon>
        <taxon>Alveolata</taxon>
        <taxon>Dinophyceae</taxon>
        <taxon>Suessiales</taxon>
        <taxon>Symbiodiniaceae</taxon>
        <taxon>Symbiodinium</taxon>
    </lineage>
</organism>
<dbReference type="AlphaFoldDB" id="A0A812R0E3"/>
<evidence type="ECO:0000313" key="3">
    <source>
        <dbReference type="Proteomes" id="UP000604046"/>
    </source>
</evidence>
<keyword evidence="1" id="KW-1133">Transmembrane helix</keyword>
<evidence type="ECO:0000256" key="1">
    <source>
        <dbReference type="SAM" id="Phobius"/>
    </source>
</evidence>
<feature type="transmembrane region" description="Helical" evidence="1">
    <location>
        <begin position="388"/>
        <end position="407"/>
    </location>
</feature>
<keyword evidence="1" id="KW-0812">Transmembrane</keyword>
<feature type="transmembrane region" description="Helical" evidence="1">
    <location>
        <begin position="525"/>
        <end position="546"/>
    </location>
</feature>
<dbReference type="EMBL" id="CAJNDS010002290">
    <property type="protein sequence ID" value="CAE7412674.1"/>
    <property type="molecule type" value="Genomic_DNA"/>
</dbReference>